<dbReference type="Gene3D" id="3.60.20.40">
    <property type="match status" value="1"/>
</dbReference>
<reference evidence="14 15" key="1">
    <citation type="submission" date="2017-01" db="EMBL/GenBank/DDBJ databases">
        <authorList>
            <person name="Mah S.A."/>
            <person name="Swanson W.J."/>
            <person name="Moy G.W."/>
            <person name="Vacquier V.D."/>
        </authorList>
    </citation>
    <scope>NUCLEOTIDE SEQUENCE [LARGE SCALE GENOMIC DNA]</scope>
    <source>
        <strain evidence="14 15">NIO-1016</strain>
    </source>
</reference>
<dbReference type="OrthoDB" id="9781342at2"/>
<comment type="similarity">
    <text evidence="3 11">Belongs to the gamma-glutamyltransferase family.</text>
</comment>
<dbReference type="AlphaFoldDB" id="A0A1N6NB46"/>
<dbReference type="PANTHER" id="PTHR43199:SF1">
    <property type="entry name" value="GLUTATHIONE HYDROLASE PROENZYME"/>
    <property type="match status" value="1"/>
</dbReference>
<protein>
    <recommendedName>
        <fullName evidence="11">Glutathione hydrolase proenzyme</fullName>
        <ecNumber evidence="11">2.3.2.2</ecNumber>
        <ecNumber evidence="11">3.4.19.13</ecNumber>
    </recommendedName>
    <component>
        <recommendedName>
            <fullName evidence="11">Glutathione hydrolase large chain</fullName>
        </recommendedName>
    </component>
    <component>
        <recommendedName>
            <fullName evidence="11">Glutathione hydrolase small chain</fullName>
        </recommendedName>
    </component>
</protein>
<proteinExistence type="inferred from homology"/>
<comment type="PTM">
    <text evidence="11">Cleaved by autocatalysis into a large and a small subunit.</text>
</comment>
<dbReference type="InterPro" id="IPR043137">
    <property type="entry name" value="GGT_ssub_C"/>
</dbReference>
<dbReference type="EC" id="2.3.2.2" evidence="11"/>
<feature type="region of interest" description="Disordered" evidence="12">
    <location>
        <begin position="537"/>
        <end position="559"/>
    </location>
</feature>
<evidence type="ECO:0000256" key="6">
    <source>
        <dbReference type="ARBA" id="ARBA00023145"/>
    </source>
</evidence>
<keyword evidence="5 11" id="KW-0378">Hydrolase</keyword>
<dbReference type="GO" id="GO:0103068">
    <property type="term" value="F:leukotriene C4 gamma-glutamyl transferase activity"/>
    <property type="evidence" value="ECO:0007669"/>
    <property type="project" value="UniProtKB-EC"/>
</dbReference>
<feature type="binding site" evidence="10">
    <location>
        <position position="419"/>
    </location>
    <ligand>
        <name>L-glutamate</name>
        <dbReference type="ChEBI" id="CHEBI:29985"/>
    </ligand>
</feature>
<keyword evidence="11" id="KW-0317">Glutathione biosynthesis</keyword>
<comment type="subunit">
    <text evidence="11">This enzyme consists of two polypeptide chains, which are synthesized in precursor form from a single polypeptide.</text>
</comment>
<keyword evidence="4 11" id="KW-0808">Transferase</keyword>
<evidence type="ECO:0000256" key="5">
    <source>
        <dbReference type="ARBA" id="ARBA00022801"/>
    </source>
</evidence>
<evidence type="ECO:0000256" key="10">
    <source>
        <dbReference type="PIRSR" id="PIRSR600101-2"/>
    </source>
</evidence>
<evidence type="ECO:0000256" key="9">
    <source>
        <dbReference type="PIRSR" id="PIRSR600101-1"/>
    </source>
</evidence>
<evidence type="ECO:0000256" key="2">
    <source>
        <dbReference type="ARBA" id="ARBA00001089"/>
    </source>
</evidence>
<comment type="catalytic activity">
    <reaction evidence="2 11">
        <text>glutathione + H2O = L-cysteinylglycine + L-glutamate</text>
        <dbReference type="Rhea" id="RHEA:28807"/>
        <dbReference type="ChEBI" id="CHEBI:15377"/>
        <dbReference type="ChEBI" id="CHEBI:29985"/>
        <dbReference type="ChEBI" id="CHEBI:57925"/>
        <dbReference type="ChEBI" id="CHEBI:61694"/>
        <dbReference type="EC" id="3.4.19.13"/>
    </reaction>
</comment>
<evidence type="ECO:0000313" key="15">
    <source>
        <dbReference type="Proteomes" id="UP000186385"/>
    </source>
</evidence>
<organism evidence="14 15">
    <name type="scientific">Domibacillus enclensis</name>
    <dbReference type="NCBI Taxonomy" id="1017273"/>
    <lineage>
        <taxon>Bacteria</taxon>
        <taxon>Bacillati</taxon>
        <taxon>Bacillota</taxon>
        <taxon>Bacilli</taxon>
        <taxon>Bacillales</taxon>
        <taxon>Bacillaceae</taxon>
        <taxon>Domibacillus</taxon>
    </lineage>
</organism>
<evidence type="ECO:0000313" key="16">
    <source>
        <dbReference type="Proteomes" id="UP000215545"/>
    </source>
</evidence>
<dbReference type="EC" id="3.4.19.13" evidence="11"/>
<evidence type="ECO:0000256" key="12">
    <source>
        <dbReference type="SAM" id="MobiDB-lite"/>
    </source>
</evidence>
<comment type="catalytic activity">
    <reaction evidence="8 11">
        <text>an N-terminal (5-L-glutamyl)-[peptide] + an alpha-amino acid = 5-L-glutamyl amino acid + an N-terminal L-alpha-aminoacyl-[peptide]</text>
        <dbReference type="Rhea" id="RHEA:23904"/>
        <dbReference type="Rhea" id="RHEA-COMP:9780"/>
        <dbReference type="Rhea" id="RHEA-COMP:9795"/>
        <dbReference type="ChEBI" id="CHEBI:77644"/>
        <dbReference type="ChEBI" id="CHEBI:78597"/>
        <dbReference type="ChEBI" id="CHEBI:78599"/>
        <dbReference type="ChEBI" id="CHEBI:78608"/>
        <dbReference type="EC" id="2.3.2.2"/>
    </reaction>
</comment>
<dbReference type="InterPro" id="IPR000101">
    <property type="entry name" value="GGT_peptidase"/>
</dbReference>
<dbReference type="InterPro" id="IPR029055">
    <property type="entry name" value="Ntn_hydrolases_N"/>
</dbReference>
<dbReference type="PANTHER" id="PTHR43199">
    <property type="entry name" value="GLUTATHIONE HYDROLASE"/>
    <property type="match status" value="1"/>
</dbReference>
<feature type="region of interest" description="Disordered" evidence="12">
    <location>
        <begin position="354"/>
        <end position="374"/>
    </location>
</feature>
<evidence type="ECO:0000313" key="14">
    <source>
        <dbReference type="EMBL" id="SIP89298.1"/>
    </source>
</evidence>
<evidence type="ECO:0000256" key="3">
    <source>
        <dbReference type="ARBA" id="ARBA00009381"/>
    </source>
</evidence>
<reference evidence="13" key="3">
    <citation type="submission" date="2017-03" db="EMBL/GenBank/DDBJ databases">
        <authorList>
            <person name="Dastager S.G."/>
            <person name="Neurgaonkar P.S."/>
            <person name="Dharne M.S."/>
        </authorList>
    </citation>
    <scope>NUCLEOTIDE SEQUENCE</scope>
    <source>
        <strain evidence="13">DSM 25145</strain>
    </source>
</reference>
<dbReference type="EMBL" id="MWSK01000001">
    <property type="protein sequence ID" value="OXS79989.1"/>
    <property type="molecule type" value="Genomic_DNA"/>
</dbReference>
<dbReference type="Proteomes" id="UP000186385">
    <property type="component" value="Unassembled WGS sequence"/>
</dbReference>
<accession>A0A1N6NB46</accession>
<dbReference type="Gene3D" id="1.10.246.130">
    <property type="match status" value="1"/>
</dbReference>
<name>A0A1N6NB46_9BACI</name>
<feature type="active site" description="Nucleophile" evidence="9">
    <location>
        <position position="377"/>
    </location>
</feature>
<dbReference type="Proteomes" id="UP000215545">
    <property type="component" value="Unassembled WGS sequence"/>
</dbReference>
<dbReference type="EMBL" id="FTLX01000001">
    <property type="protein sequence ID" value="SIP89298.1"/>
    <property type="molecule type" value="Genomic_DNA"/>
</dbReference>
<feature type="binding site" evidence="10">
    <location>
        <position position="460"/>
    </location>
    <ligand>
        <name>L-glutamate</name>
        <dbReference type="ChEBI" id="CHEBI:29985"/>
    </ligand>
</feature>
<keyword evidence="7 11" id="KW-0012">Acyltransferase</keyword>
<dbReference type="Pfam" id="PF01019">
    <property type="entry name" value="G_glu_transpept"/>
    <property type="match status" value="1"/>
</dbReference>
<dbReference type="SUPFAM" id="SSF56235">
    <property type="entry name" value="N-terminal nucleophile aminohydrolases (Ntn hydrolases)"/>
    <property type="match status" value="1"/>
</dbReference>
<dbReference type="GO" id="GO:0006750">
    <property type="term" value="P:glutathione biosynthetic process"/>
    <property type="evidence" value="ECO:0007669"/>
    <property type="project" value="UniProtKB-KW"/>
</dbReference>
<evidence type="ECO:0000256" key="4">
    <source>
        <dbReference type="ARBA" id="ARBA00022679"/>
    </source>
</evidence>
<keyword evidence="6 11" id="KW-0865">Zymogen</keyword>
<dbReference type="RefSeq" id="WP_045851133.1">
    <property type="nucleotide sequence ID" value="NZ_FTLX01000001.1"/>
</dbReference>
<evidence type="ECO:0000256" key="11">
    <source>
        <dbReference type="RuleBase" id="RU368036"/>
    </source>
</evidence>
<evidence type="ECO:0000256" key="8">
    <source>
        <dbReference type="ARBA" id="ARBA00047417"/>
    </source>
</evidence>
<evidence type="ECO:0000313" key="13">
    <source>
        <dbReference type="EMBL" id="OXS79989.1"/>
    </source>
</evidence>
<reference evidence="16" key="2">
    <citation type="submission" date="2017-03" db="EMBL/GenBank/DDBJ databases">
        <title>Bacillus sp. V-88(T) DSM27956, whole genome shotgun sequencing project.</title>
        <authorList>
            <person name="Dastager S.G."/>
            <person name="Neurgaonkar P.S."/>
            <person name="Dharne M.S."/>
        </authorList>
    </citation>
    <scope>NUCLEOTIDE SEQUENCE [LARGE SCALE GENOMIC DNA]</scope>
    <source>
        <strain evidence="16">DSM 25145</strain>
    </source>
</reference>
<comment type="pathway">
    <text evidence="11">Sulfur metabolism; glutathione metabolism.</text>
</comment>
<evidence type="ECO:0000256" key="1">
    <source>
        <dbReference type="ARBA" id="ARBA00001049"/>
    </source>
</evidence>
<dbReference type="STRING" id="1017273.SAMN05443094_10187"/>
<dbReference type="InterPro" id="IPR051792">
    <property type="entry name" value="GGT_bact"/>
</dbReference>
<dbReference type="GO" id="GO:0036374">
    <property type="term" value="F:glutathione hydrolase activity"/>
    <property type="evidence" value="ECO:0007669"/>
    <property type="project" value="UniProtKB-UniRule"/>
</dbReference>
<comment type="catalytic activity">
    <reaction evidence="1 11">
        <text>an S-substituted glutathione + H2O = an S-substituted L-cysteinylglycine + L-glutamate</text>
        <dbReference type="Rhea" id="RHEA:59468"/>
        <dbReference type="ChEBI" id="CHEBI:15377"/>
        <dbReference type="ChEBI" id="CHEBI:29985"/>
        <dbReference type="ChEBI" id="CHEBI:90779"/>
        <dbReference type="ChEBI" id="CHEBI:143103"/>
        <dbReference type="EC" id="3.4.19.13"/>
    </reaction>
</comment>
<gene>
    <name evidence="13" type="ORF">B1B05_00435</name>
    <name evidence="14" type="ORF">SAMN05443094_10187</name>
</gene>
<dbReference type="NCBIfam" id="TIGR00066">
    <property type="entry name" value="g_glut_trans"/>
    <property type="match status" value="1"/>
</dbReference>
<dbReference type="InterPro" id="IPR043138">
    <property type="entry name" value="GGT_lsub"/>
</dbReference>
<keyword evidence="16" id="KW-1185">Reference proteome</keyword>
<evidence type="ECO:0000256" key="7">
    <source>
        <dbReference type="ARBA" id="ARBA00023315"/>
    </source>
</evidence>
<feature type="region of interest" description="Disordered" evidence="12">
    <location>
        <begin position="1"/>
        <end position="34"/>
    </location>
</feature>
<dbReference type="PRINTS" id="PR01210">
    <property type="entry name" value="GGTRANSPTASE"/>
</dbReference>
<dbReference type="UniPathway" id="UPA00204"/>
<dbReference type="GO" id="GO:0006751">
    <property type="term" value="P:glutathione catabolic process"/>
    <property type="evidence" value="ECO:0007669"/>
    <property type="project" value="UniProtKB-UniRule"/>
</dbReference>
<sequence length="559" mass="61505">MTMDEIWNNQQDDSHSQRARGFKGMTASATEESSSIGKEILAQGGNAMDALVAMQFGLAVSEPFNTGLAASGFILYYDAKKKKTFVVNGHSIAPQKAHKNVFVDEHQDVIPFLERSTPGTAVAVPGILKGMETALNEFGTMKWKEVMEPAVKLSEQGVRVNITWNTGLERFSDRLGEEAKKFFYPDGVPLTEGEVVVNENLTKTLQLLQEKGADAFYKGEIAEEIIKTVQSFDGFMVKEDLASYEATVSEAISGTYKDYTVAVPAPPNGGGFSLLYMLKLLEKADIGQYDLHSWEKYYLFAEVMRIMTADKLAYMGDPAFYDIPLDGLLTEQYIEERAKLINFDFRNEDITEGNPWQYDDKQPHHKNAGTTDPGPDTTHFIAIDMSGNIAACTSSLEHFFGSGIMVPGYGFLLNNDMTDFDPDPAGINSVEPGKYPVSMKTPTIVFKNGEPVLTLGSPGGPTIPPSVMQTMIHILEYGMDVKDAIEEPRIYNGTGPLIWHEEGIPDAAKQKLESMNFQFDSIALSIGNVQAILLNPETNEKMGGSDSSRPGIPVSEEEN</sequence>